<proteinExistence type="predicted"/>
<feature type="transmembrane region" description="Helical" evidence="5">
    <location>
        <begin position="45"/>
        <end position="63"/>
    </location>
</feature>
<keyword evidence="2 5" id="KW-0812">Transmembrane</keyword>
<dbReference type="RefSeq" id="XP_033592235.1">
    <property type="nucleotide sequence ID" value="XM_033736814.1"/>
</dbReference>
<evidence type="ECO:0000256" key="5">
    <source>
        <dbReference type="SAM" id="Phobius"/>
    </source>
</evidence>
<accession>A0A6A6Q101</accession>
<dbReference type="Proteomes" id="UP000799767">
    <property type="component" value="Unassembled WGS sequence"/>
</dbReference>
<protein>
    <submittedName>
        <fullName evidence="6">RTA1 like protein-domain-containing protein</fullName>
    </submittedName>
</protein>
<feature type="transmembrane region" description="Helical" evidence="5">
    <location>
        <begin position="119"/>
        <end position="141"/>
    </location>
</feature>
<evidence type="ECO:0000256" key="1">
    <source>
        <dbReference type="ARBA" id="ARBA00004141"/>
    </source>
</evidence>
<feature type="transmembrane region" description="Helical" evidence="5">
    <location>
        <begin position="197"/>
        <end position="214"/>
    </location>
</feature>
<keyword evidence="3 5" id="KW-1133">Transmembrane helix</keyword>
<reference evidence="6" key="1">
    <citation type="journal article" date="2020" name="Stud. Mycol.">
        <title>101 Dothideomycetes genomes: a test case for predicting lifestyles and emergence of pathogens.</title>
        <authorList>
            <person name="Haridas S."/>
            <person name="Albert R."/>
            <person name="Binder M."/>
            <person name="Bloem J."/>
            <person name="Labutti K."/>
            <person name="Salamov A."/>
            <person name="Andreopoulos B."/>
            <person name="Baker S."/>
            <person name="Barry K."/>
            <person name="Bills G."/>
            <person name="Bluhm B."/>
            <person name="Cannon C."/>
            <person name="Castanera R."/>
            <person name="Culley D."/>
            <person name="Daum C."/>
            <person name="Ezra D."/>
            <person name="Gonzalez J."/>
            <person name="Henrissat B."/>
            <person name="Kuo A."/>
            <person name="Liang C."/>
            <person name="Lipzen A."/>
            <person name="Lutzoni F."/>
            <person name="Magnuson J."/>
            <person name="Mondo S."/>
            <person name="Nolan M."/>
            <person name="Ohm R."/>
            <person name="Pangilinan J."/>
            <person name="Park H.-J."/>
            <person name="Ramirez L."/>
            <person name="Alfaro M."/>
            <person name="Sun H."/>
            <person name="Tritt A."/>
            <person name="Yoshinaga Y."/>
            <person name="Zwiers L.-H."/>
            <person name="Turgeon B."/>
            <person name="Goodwin S."/>
            <person name="Spatafora J."/>
            <person name="Crous P."/>
            <person name="Grigoriev I."/>
        </authorList>
    </citation>
    <scope>NUCLEOTIDE SEQUENCE</scope>
    <source>
        <strain evidence="6">CBS 113389</strain>
    </source>
</reference>
<keyword evidence="7" id="KW-1185">Reference proteome</keyword>
<sequence length="288" mass="32349">MPTLETHNGYALWHYIPSIAAAIIFAILFFAVTSYNVFRMIKSRAWFCIPLCIGGLFEIIGYCGRASAYDRTGQLLPYIIQSIFILLGPILMAATVYMVSGRIITRTNGEPHSFVPARWLTRIFVGSDVFSFLVQSSGAGLMVQSSSTNMGRILIVAGLVLQVVGFGIFVTTGALFYVRMRKVPTRASVEYGCWERVMRVSGAMSILLLIRFIFRVVEYAMGNDGYPLHHEWTLYVFDAVLIFSAMVLFGVYHPGRIRKTIDETSQEELVVRYGEAFDNKSQRGRLEG</sequence>
<organism evidence="6 7">
    <name type="scientific">Neohortaea acidophila</name>
    <dbReference type="NCBI Taxonomy" id="245834"/>
    <lineage>
        <taxon>Eukaryota</taxon>
        <taxon>Fungi</taxon>
        <taxon>Dikarya</taxon>
        <taxon>Ascomycota</taxon>
        <taxon>Pezizomycotina</taxon>
        <taxon>Dothideomycetes</taxon>
        <taxon>Dothideomycetidae</taxon>
        <taxon>Mycosphaerellales</taxon>
        <taxon>Teratosphaeriaceae</taxon>
        <taxon>Neohortaea</taxon>
    </lineage>
</organism>
<dbReference type="AlphaFoldDB" id="A0A6A6Q101"/>
<dbReference type="GO" id="GO:0016020">
    <property type="term" value="C:membrane"/>
    <property type="evidence" value="ECO:0007669"/>
    <property type="project" value="UniProtKB-SubCell"/>
</dbReference>
<feature type="transmembrane region" description="Helical" evidence="5">
    <location>
        <begin position="75"/>
        <end position="99"/>
    </location>
</feature>
<comment type="subcellular location">
    <subcellularLocation>
        <location evidence="1">Membrane</location>
        <topology evidence="1">Multi-pass membrane protein</topology>
    </subcellularLocation>
</comment>
<keyword evidence="4 5" id="KW-0472">Membrane</keyword>
<dbReference type="Pfam" id="PF04479">
    <property type="entry name" value="RTA1"/>
    <property type="match status" value="1"/>
</dbReference>
<dbReference type="EMBL" id="MU001633">
    <property type="protein sequence ID" value="KAF2485666.1"/>
    <property type="molecule type" value="Genomic_DNA"/>
</dbReference>
<dbReference type="GeneID" id="54477816"/>
<evidence type="ECO:0000256" key="3">
    <source>
        <dbReference type="ARBA" id="ARBA00022989"/>
    </source>
</evidence>
<feature type="transmembrane region" description="Helical" evidence="5">
    <location>
        <begin position="153"/>
        <end position="177"/>
    </location>
</feature>
<evidence type="ECO:0000256" key="2">
    <source>
        <dbReference type="ARBA" id="ARBA00022692"/>
    </source>
</evidence>
<evidence type="ECO:0000313" key="7">
    <source>
        <dbReference type="Proteomes" id="UP000799767"/>
    </source>
</evidence>
<feature type="transmembrane region" description="Helical" evidence="5">
    <location>
        <begin position="12"/>
        <end position="33"/>
    </location>
</feature>
<dbReference type="InterPro" id="IPR007568">
    <property type="entry name" value="RTA1"/>
</dbReference>
<feature type="transmembrane region" description="Helical" evidence="5">
    <location>
        <begin position="234"/>
        <end position="252"/>
    </location>
</feature>
<name>A0A6A6Q101_9PEZI</name>
<evidence type="ECO:0000313" key="6">
    <source>
        <dbReference type="EMBL" id="KAF2485666.1"/>
    </source>
</evidence>
<gene>
    <name evidence="6" type="ORF">BDY17DRAFT_322490</name>
</gene>
<dbReference type="PANTHER" id="PTHR31465">
    <property type="entry name" value="PROTEIN RTA1-RELATED"/>
    <property type="match status" value="1"/>
</dbReference>
<dbReference type="OrthoDB" id="3358017at2759"/>
<evidence type="ECO:0000256" key="4">
    <source>
        <dbReference type="ARBA" id="ARBA00023136"/>
    </source>
</evidence>
<dbReference type="PANTHER" id="PTHR31465:SF27">
    <property type="entry name" value="DOMAIN PROTEIN, PUTATIVE (AFU_ORTHOLOGUE AFUA_3G01030)-RELATED"/>
    <property type="match status" value="1"/>
</dbReference>